<evidence type="ECO:0000256" key="10">
    <source>
        <dbReference type="ARBA" id="ARBA00023180"/>
    </source>
</evidence>
<keyword evidence="4 11" id="KW-0328">Glycosyltransferase</keyword>
<feature type="domain" description="Galactosyltransferase N-terminal" evidence="13">
    <location>
        <begin position="121"/>
        <end position="225"/>
    </location>
</feature>
<dbReference type="EMBL" id="OV725080">
    <property type="protein sequence ID" value="CAH1400188.1"/>
    <property type="molecule type" value="Genomic_DNA"/>
</dbReference>
<protein>
    <recommendedName>
        <fullName evidence="11">Beta-1,4-N-acetylgalactosaminyltransferase</fullName>
        <ecNumber evidence="11">2.4.1.-</ecNumber>
    </recommendedName>
    <alternativeName>
        <fullName evidence="11">Beta-4-GalNAcT</fullName>
    </alternativeName>
</protein>
<comment type="cofactor">
    <cofactor evidence="11">
        <name>Mn(2+)</name>
        <dbReference type="ChEBI" id="CHEBI:29035"/>
    </cofactor>
</comment>
<feature type="domain" description="Galactosyltransferase C-terminal" evidence="12">
    <location>
        <begin position="229"/>
        <end position="305"/>
    </location>
</feature>
<comment type="pathway">
    <text evidence="2 11">Protein modification; protein glycosylation.</text>
</comment>
<sequence length="358" mass="41109">MKYDSRREQYRTAGGGFCKMCYKVLAIVIFTLILLQYLYTSLPRAPTFISDIPYNSTRHEPLFLPSVSEASPEDVKNLSAWMYFQITPASTGETLPLCPLIPPDLLGHLGEVPASKPPPEPHVLPGGQWRPEHCRSRDRVALVVPYRDRKQILMTFLAHMHPFLQRQLLDYGLFVIEQAGTDDFNRAMLMNIGFVEALGMREFDCFIFHDVDLLPEDDRNLYTCPNQPRHMSVAVNVHNYRLPYPDIFGGVSAMTRAHFEAVNGFSNVFWGWGGEDDDMAARIKAAGLEITRYPKTIARYTMLPHVKQKANPRRFQQLYSGAKRRKTDGLNSLQYRRLELRLTKLFTWVLVELSRPPS</sequence>
<dbReference type="OrthoDB" id="10038994at2759"/>
<dbReference type="GO" id="GO:0005794">
    <property type="term" value="C:Golgi apparatus"/>
    <property type="evidence" value="ECO:0007669"/>
    <property type="project" value="TreeGrafter"/>
</dbReference>
<dbReference type="GO" id="GO:0016020">
    <property type="term" value="C:membrane"/>
    <property type="evidence" value="ECO:0007669"/>
    <property type="project" value="UniProtKB-SubCell"/>
</dbReference>
<dbReference type="InterPro" id="IPR029044">
    <property type="entry name" value="Nucleotide-diphossugar_trans"/>
</dbReference>
<evidence type="ECO:0000313" key="15">
    <source>
        <dbReference type="Proteomes" id="UP001152798"/>
    </source>
</evidence>
<comment type="function">
    <text evidence="11">Catalyzes the transfer of galactose onto proteins or lipids.</text>
</comment>
<keyword evidence="5 11" id="KW-0808">Transferase</keyword>
<dbReference type="InterPro" id="IPR027995">
    <property type="entry name" value="Galactosyl_T_N"/>
</dbReference>
<dbReference type="Pfam" id="PF02709">
    <property type="entry name" value="Glyco_transf_7C"/>
    <property type="match status" value="1"/>
</dbReference>
<evidence type="ECO:0000256" key="2">
    <source>
        <dbReference type="ARBA" id="ARBA00004922"/>
    </source>
</evidence>
<gene>
    <name evidence="14" type="ORF">NEZAVI_LOCUS9483</name>
</gene>
<evidence type="ECO:0000256" key="7">
    <source>
        <dbReference type="ARBA" id="ARBA00022968"/>
    </source>
</evidence>
<evidence type="ECO:0000256" key="11">
    <source>
        <dbReference type="RuleBase" id="RU368121"/>
    </source>
</evidence>
<dbReference type="GO" id="GO:0033842">
    <property type="term" value="F:N-acetyl-beta-glucosaminyl-derivative 4-beta-N-acetylgalactosaminyltransferase activity"/>
    <property type="evidence" value="ECO:0007669"/>
    <property type="project" value="TreeGrafter"/>
</dbReference>
<keyword evidence="6 11" id="KW-0812">Transmembrane</keyword>
<keyword evidence="11" id="KW-0464">Manganese</keyword>
<accession>A0A9P0HDW4</accession>
<dbReference type="PANTHER" id="PTHR19300:SF57">
    <property type="entry name" value="BETA-1,4-N-ACETYLGALACTOSAMINYLTRANSFERASE"/>
    <property type="match status" value="1"/>
</dbReference>
<comment type="subcellular location">
    <subcellularLocation>
        <location evidence="1 11">Membrane</location>
        <topology evidence="1 11">Single-pass type II membrane protein</topology>
    </subcellularLocation>
</comment>
<proteinExistence type="inferred from homology"/>
<dbReference type="GO" id="GO:0006688">
    <property type="term" value="P:glycosphingolipid biosynthetic process"/>
    <property type="evidence" value="ECO:0007669"/>
    <property type="project" value="TreeGrafter"/>
</dbReference>
<dbReference type="SUPFAM" id="SSF53448">
    <property type="entry name" value="Nucleotide-diphospho-sugar transferases"/>
    <property type="match status" value="1"/>
</dbReference>
<evidence type="ECO:0000256" key="1">
    <source>
        <dbReference type="ARBA" id="ARBA00004606"/>
    </source>
</evidence>
<dbReference type="Proteomes" id="UP001152798">
    <property type="component" value="Chromosome 4"/>
</dbReference>
<evidence type="ECO:0000256" key="3">
    <source>
        <dbReference type="ARBA" id="ARBA00005735"/>
    </source>
</evidence>
<evidence type="ECO:0000259" key="12">
    <source>
        <dbReference type="Pfam" id="PF02709"/>
    </source>
</evidence>
<dbReference type="PRINTS" id="PR02050">
    <property type="entry name" value="B14GALTRFASE"/>
</dbReference>
<dbReference type="GO" id="GO:0046872">
    <property type="term" value="F:metal ion binding"/>
    <property type="evidence" value="ECO:0007669"/>
    <property type="project" value="UniProtKB-UniRule"/>
</dbReference>
<dbReference type="EC" id="2.4.1.-" evidence="11"/>
<keyword evidence="7 11" id="KW-0735">Signal-anchor</keyword>
<dbReference type="InterPro" id="IPR003859">
    <property type="entry name" value="Galactosyl_T"/>
</dbReference>
<keyword evidence="11" id="KW-0479">Metal-binding</keyword>
<evidence type="ECO:0000256" key="9">
    <source>
        <dbReference type="ARBA" id="ARBA00023136"/>
    </source>
</evidence>
<comment type="similarity">
    <text evidence="3 11">Belongs to the glycosyltransferase 7 family.</text>
</comment>
<dbReference type="AlphaFoldDB" id="A0A9P0HDW4"/>
<evidence type="ECO:0000256" key="8">
    <source>
        <dbReference type="ARBA" id="ARBA00022989"/>
    </source>
</evidence>
<keyword evidence="8 11" id="KW-1133">Transmembrane helix</keyword>
<dbReference type="InterPro" id="IPR027791">
    <property type="entry name" value="Galactosyl_T_C"/>
</dbReference>
<dbReference type="Gene3D" id="3.90.550.10">
    <property type="entry name" value="Spore Coat Polysaccharide Biosynthesis Protein SpsA, Chain A"/>
    <property type="match status" value="1"/>
</dbReference>
<dbReference type="CDD" id="cd00899">
    <property type="entry name" value="b4GalT"/>
    <property type="match status" value="1"/>
</dbReference>
<evidence type="ECO:0000256" key="4">
    <source>
        <dbReference type="ARBA" id="ARBA00022676"/>
    </source>
</evidence>
<dbReference type="GO" id="GO:0005975">
    <property type="term" value="P:carbohydrate metabolic process"/>
    <property type="evidence" value="ECO:0007669"/>
    <property type="project" value="InterPro"/>
</dbReference>
<evidence type="ECO:0000313" key="14">
    <source>
        <dbReference type="EMBL" id="CAH1400188.1"/>
    </source>
</evidence>
<dbReference type="Pfam" id="PF13733">
    <property type="entry name" value="Glyco_transf_7N"/>
    <property type="match status" value="1"/>
</dbReference>
<evidence type="ECO:0000256" key="6">
    <source>
        <dbReference type="ARBA" id="ARBA00022692"/>
    </source>
</evidence>
<organism evidence="14 15">
    <name type="scientific">Nezara viridula</name>
    <name type="common">Southern green stink bug</name>
    <name type="synonym">Cimex viridulus</name>
    <dbReference type="NCBI Taxonomy" id="85310"/>
    <lineage>
        <taxon>Eukaryota</taxon>
        <taxon>Metazoa</taxon>
        <taxon>Ecdysozoa</taxon>
        <taxon>Arthropoda</taxon>
        <taxon>Hexapoda</taxon>
        <taxon>Insecta</taxon>
        <taxon>Pterygota</taxon>
        <taxon>Neoptera</taxon>
        <taxon>Paraneoptera</taxon>
        <taxon>Hemiptera</taxon>
        <taxon>Heteroptera</taxon>
        <taxon>Panheteroptera</taxon>
        <taxon>Pentatomomorpha</taxon>
        <taxon>Pentatomoidea</taxon>
        <taxon>Pentatomidae</taxon>
        <taxon>Pentatominae</taxon>
        <taxon>Nezara</taxon>
    </lineage>
</organism>
<keyword evidence="9 11" id="KW-0472">Membrane</keyword>
<feature type="transmembrane region" description="Helical" evidence="11">
    <location>
        <begin position="20"/>
        <end position="39"/>
    </location>
</feature>
<dbReference type="GO" id="GO:0008378">
    <property type="term" value="F:galactosyltransferase activity"/>
    <property type="evidence" value="ECO:0007669"/>
    <property type="project" value="TreeGrafter"/>
</dbReference>
<evidence type="ECO:0000256" key="5">
    <source>
        <dbReference type="ARBA" id="ARBA00022679"/>
    </source>
</evidence>
<reference evidence="14" key="1">
    <citation type="submission" date="2022-01" db="EMBL/GenBank/DDBJ databases">
        <authorList>
            <person name="King R."/>
        </authorList>
    </citation>
    <scope>NUCLEOTIDE SEQUENCE</scope>
</reference>
<keyword evidence="15" id="KW-1185">Reference proteome</keyword>
<dbReference type="PANTHER" id="PTHR19300">
    <property type="entry name" value="BETA-1,4-GALACTOSYLTRANSFERASE"/>
    <property type="match status" value="1"/>
</dbReference>
<evidence type="ECO:0000259" key="13">
    <source>
        <dbReference type="Pfam" id="PF13733"/>
    </source>
</evidence>
<keyword evidence="10 11" id="KW-0325">Glycoprotein</keyword>
<name>A0A9P0HDW4_NEZVI</name>